<reference evidence="6" key="2">
    <citation type="submission" date="2021-04" db="EMBL/GenBank/DDBJ databases">
        <authorList>
            <person name="Gilroy R."/>
        </authorList>
    </citation>
    <scope>NUCLEOTIDE SEQUENCE</scope>
    <source>
        <strain evidence="6">ChiSxjej5B17-1746</strain>
    </source>
</reference>
<comment type="caution">
    <text evidence="6">The sequence shown here is derived from an EMBL/GenBank/DDBJ whole genome shotgun (WGS) entry which is preliminary data.</text>
</comment>
<organism evidence="6 7">
    <name type="scientific">Candidatus Bilophila faecipullorum</name>
    <dbReference type="NCBI Taxonomy" id="2838482"/>
    <lineage>
        <taxon>Bacteria</taxon>
        <taxon>Pseudomonadati</taxon>
        <taxon>Thermodesulfobacteriota</taxon>
        <taxon>Desulfovibrionia</taxon>
        <taxon>Desulfovibrionales</taxon>
        <taxon>Desulfovibrionaceae</taxon>
        <taxon>Bilophila</taxon>
    </lineage>
</organism>
<sequence length="303" mass="33830">MELRVLRYFLAVAREETISGAAEALHVTQPTLSRQMMELEEEVGKTLFLRGKRKITLTEEGMFLRKRAQEIVSLVEKTEAEFNAAESPVSGDVYIGGGETEAMRFIARAAHGLQAVHPHIAYHLFSGNAADVRERLDRGLVDFGVFIGQTDLSKYDFIRLPVTDTWGVLMRKDSPLAARAAIRPEDLIGLPVLHSTQALRENELAGWMRGLYDKLHIVSTYNLIYNASLMVEEGLGYALALSGLIRTSGDSPLCFRPLDPPVTVGIHMVWKKYQIFSKAAETFLEHMQREITGAAEENANPRS</sequence>
<evidence type="ECO:0000256" key="3">
    <source>
        <dbReference type="ARBA" id="ARBA00023125"/>
    </source>
</evidence>
<evidence type="ECO:0000256" key="4">
    <source>
        <dbReference type="ARBA" id="ARBA00023163"/>
    </source>
</evidence>
<dbReference type="InterPro" id="IPR036390">
    <property type="entry name" value="WH_DNA-bd_sf"/>
</dbReference>
<keyword evidence="2" id="KW-0805">Transcription regulation</keyword>
<comment type="similarity">
    <text evidence="1">Belongs to the LysR transcriptional regulatory family.</text>
</comment>
<dbReference type="InterPro" id="IPR000847">
    <property type="entry name" value="LysR_HTH_N"/>
</dbReference>
<proteinExistence type="inferred from homology"/>
<dbReference type="PRINTS" id="PR00039">
    <property type="entry name" value="HTHLYSR"/>
</dbReference>
<dbReference type="AlphaFoldDB" id="A0A9D1R1D4"/>
<dbReference type="InterPro" id="IPR005119">
    <property type="entry name" value="LysR_subst-bd"/>
</dbReference>
<dbReference type="FunFam" id="1.10.10.10:FF:000001">
    <property type="entry name" value="LysR family transcriptional regulator"/>
    <property type="match status" value="1"/>
</dbReference>
<protein>
    <submittedName>
        <fullName evidence="6">LysR family transcriptional regulator</fullName>
    </submittedName>
</protein>
<dbReference type="EMBL" id="DXGI01000146">
    <property type="protein sequence ID" value="HIW78307.1"/>
    <property type="molecule type" value="Genomic_DNA"/>
</dbReference>
<dbReference type="PANTHER" id="PTHR30419">
    <property type="entry name" value="HTH-TYPE TRANSCRIPTIONAL REGULATOR YBHD"/>
    <property type="match status" value="1"/>
</dbReference>
<dbReference type="Pfam" id="PF00126">
    <property type="entry name" value="HTH_1"/>
    <property type="match status" value="1"/>
</dbReference>
<evidence type="ECO:0000313" key="7">
    <source>
        <dbReference type="Proteomes" id="UP000824264"/>
    </source>
</evidence>
<evidence type="ECO:0000256" key="2">
    <source>
        <dbReference type="ARBA" id="ARBA00023015"/>
    </source>
</evidence>
<dbReference type="Proteomes" id="UP000824264">
    <property type="component" value="Unassembled WGS sequence"/>
</dbReference>
<name>A0A9D1R1D4_9BACT</name>
<dbReference type="PANTHER" id="PTHR30419:SF8">
    <property type="entry name" value="NITROGEN ASSIMILATION TRANSCRIPTIONAL ACTIVATOR-RELATED"/>
    <property type="match status" value="1"/>
</dbReference>
<dbReference type="SUPFAM" id="SSF46785">
    <property type="entry name" value="Winged helix' DNA-binding domain"/>
    <property type="match status" value="1"/>
</dbReference>
<feature type="domain" description="HTH lysR-type" evidence="5">
    <location>
        <begin position="1"/>
        <end position="58"/>
    </location>
</feature>
<dbReference type="InterPro" id="IPR036388">
    <property type="entry name" value="WH-like_DNA-bd_sf"/>
</dbReference>
<dbReference type="PROSITE" id="PS50931">
    <property type="entry name" value="HTH_LYSR"/>
    <property type="match status" value="1"/>
</dbReference>
<dbReference type="Pfam" id="PF03466">
    <property type="entry name" value="LysR_substrate"/>
    <property type="match status" value="1"/>
</dbReference>
<dbReference type="Gene3D" id="3.40.190.290">
    <property type="match status" value="1"/>
</dbReference>
<evidence type="ECO:0000313" key="6">
    <source>
        <dbReference type="EMBL" id="HIW78307.1"/>
    </source>
</evidence>
<dbReference type="GO" id="GO:0003700">
    <property type="term" value="F:DNA-binding transcription factor activity"/>
    <property type="evidence" value="ECO:0007669"/>
    <property type="project" value="InterPro"/>
</dbReference>
<evidence type="ECO:0000256" key="1">
    <source>
        <dbReference type="ARBA" id="ARBA00009437"/>
    </source>
</evidence>
<evidence type="ECO:0000259" key="5">
    <source>
        <dbReference type="PROSITE" id="PS50931"/>
    </source>
</evidence>
<keyword evidence="4" id="KW-0804">Transcription</keyword>
<dbReference type="CDD" id="cd05466">
    <property type="entry name" value="PBP2_LTTR_substrate"/>
    <property type="match status" value="1"/>
</dbReference>
<dbReference type="InterPro" id="IPR050950">
    <property type="entry name" value="HTH-type_LysR_regulators"/>
</dbReference>
<reference evidence="6" key="1">
    <citation type="journal article" date="2021" name="PeerJ">
        <title>Extensive microbial diversity within the chicken gut microbiome revealed by metagenomics and culture.</title>
        <authorList>
            <person name="Gilroy R."/>
            <person name="Ravi A."/>
            <person name="Getino M."/>
            <person name="Pursley I."/>
            <person name="Horton D.L."/>
            <person name="Alikhan N.F."/>
            <person name="Baker D."/>
            <person name="Gharbi K."/>
            <person name="Hall N."/>
            <person name="Watson M."/>
            <person name="Adriaenssens E.M."/>
            <person name="Foster-Nyarko E."/>
            <person name="Jarju S."/>
            <person name="Secka A."/>
            <person name="Antonio M."/>
            <person name="Oren A."/>
            <person name="Chaudhuri R.R."/>
            <person name="La Ragione R."/>
            <person name="Hildebrand F."/>
            <person name="Pallen M.J."/>
        </authorList>
    </citation>
    <scope>NUCLEOTIDE SEQUENCE</scope>
    <source>
        <strain evidence="6">ChiSxjej5B17-1746</strain>
    </source>
</reference>
<gene>
    <name evidence="6" type="ORF">H9874_04085</name>
</gene>
<dbReference type="GO" id="GO:0005829">
    <property type="term" value="C:cytosol"/>
    <property type="evidence" value="ECO:0007669"/>
    <property type="project" value="TreeGrafter"/>
</dbReference>
<accession>A0A9D1R1D4</accession>
<dbReference type="GO" id="GO:0003677">
    <property type="term" value="F:DNA binding"/>
    <property type="evidence" value="ECO:0007669"/>
    <property type="project" value="UniProtKB-KW"/>
</dbReference>
<dbReference type="SUPFAM" id="SSF53850">
    <property type="entry name" value="Periplasmic binding protein-like II"/>
    <property type="match status" value="1"/>
</dbReference>
<keyword evidence="3" id="KW-0238">DNA-binding</keyword>
<dbReference type="Gene3D" id="1.10.10.10">
    <property type="entry name" value="Winged helix-like DNA-binding domain superfamily/Winged helix DNA-binding domain"/>
    <property type="match status" value="1"/>
</dbReference>